<proteinExistence type="predicted"/>
<gene>
    <name evidence="1" type="ORF">GBAR_LOCUS21027</name>
</gene>
<feature type="non-terminal residue" evidence="1">
    <location>
        <position position="50"/>
    </location>
</feature>
<protein>
    <submittedName>
        <fullName evidence="1">Uncharacterized protein</fullName>
    </submittedName>
</protein>
<dbReference type="AlphaFoldDB" id="A0AA35WXK6"/>
<accession>A0AA35WXK6</accession>
<sequence>MPTTHYLCSTVDLGLAIRCRSGLHHCLVRQTLPRRCELNHYITMMSSFQS</sequence>
<dbReference type="EMBL" id="CASHTH010002949">
    <property type="protein sequence ID" value="CAI8037598.1"/>
    <property type="molecule type" value="Genomic_DNA"/>
</dbReference>
<organism evidence="1 2">
    <name type="scientific">Geodia barretti</name>
    <name type="common">Barrett's horny sponge</name>
    <dbReference type="NCBI Taxonomy" id="519541"/>
    <lineage>
        <taxon>Eukaryota</taxon>
        <taxon>Metazoa</taxon>
        <taxon>Porifera</taxon>
        <taxon>Demospongiae</taxon>
        <taxon>Heteroscleromorpha</taxon>
        <taxon>Tetractinellida</taxon>
        <taxon>Astrophorina</taxon>
        <taxon>Geodiidae</taxon>
        <taxon>Geodia</taxon>
    </lineage>
</organism>
<keyword evidence="2" id="KW-1185">Reference proteome</keyword>
<evidence type="ECO:0000313" key="2">
    <source>
        <dbReference type="Proteomes" id="UP001174909"/>
    </source>
</evidence>
<dbReference type="Proteomes" id="UP001174909">
    <property type="component" value="Unassembled WGS sequence"/>
</dbReference>
<reference evidence="1" key="1">
    <citation type="submission" date="2023-03" db="EMBL/GenBank/DDBJ databases">
        <authorList>
            <person name="Steffen K."/>
            <person name="Cardenas P."/>
        </authorList>
    </citation>
    <scope>NUCLEOTIDE SEQUENCE</scope>
</reference>
<evidence type="ECO:0000313" key="1">
    <source>
        <dbReference type="EMBL" id="CAI8037598.1"/>
    </source>
</evidence>
<comment type="caution">
    <text evidence="1">The sequence shown here is derived from an EMBL/GenBank/DDBJ whole genome shotgun (WGS) entry which is preliminary data.</text>
</comment>
<name>A0AA35WXK6_GEOBA</name>